<evidence type="ECO:0000313" key="3">
    <source>
        <dbReference type="Proteomes" id="UP000016023"/>
    </source>
</evidence>
<reference evidence="2 3" key="1">
    <citation type="submission" date="2011-12" db="EMBL/GenBank/DDBJ databases">
        <title>The Genome Sequence of Prevotella micans F0438.</title>
        <authorList>
            <consortium name="The Broad Institute Genome Sequencing Platform"/>
            <person name="Earl A."/>
            <person name="Ward D."/>
            <person name="Feldgarden M."/>
            <person name="Gevers D."/>
            <person name="Izard J."/>
            <person name="Baranova O.V."/>
            <person name="Blanton J.M."/>
            <person name="Wade W.G."/>
            <person name="Dewhirst F.E."/>
            <person name="Young S.K."/>
            <person name="Zeng Q."/>
            <person name="Gargeya S."/>
            <person name="Fitzgerald M."/>
            <person name="Haas B."/>
            <person name="Abouelleil A."/>
            <person name="Alvarado L."/>
            <person name="Arachchi H.M."/>
            <person name="Berlin A."/>
            <person name="Chapman S.B."/>
            <person name="Gearin G."/>
            <person name="Goldberg J."/>
            <person name="Griggs A."/>
            <person name="Gujja S."/>
            <person name="Hansen M."/>
            <person name="Heiman D."/>
            <person name="Howarth C."/>
            <person name="Larimer J."/>
            <person name="Lui A."/>
            <person name="MacDonald P.J.P."/>
            <person name="McCowen C."/>
            <person name="Montmayeur A."/>
            <person name="Murphy C."/>
            <person name="Neiman D."/>
            <person name="Pearson M."/>
            <person name="Priest M."/>
            <person name="Roberts A."/>
            <person name="Saif S."/>
            <person name="Shea T."/>
            <person name="Sisk P."/>
            <person name="Stolte C."/>
            <person name="Sykes S."/>
            <person name="Wortman J."/>
            <person name="Nusbaum C."/>
            <person name="Birren B."/>
        </authorList>
    </citation>
    <scope>NUCLEOTIDE SEQUENCE [LARGE SCALE GENOMIC DNA]</scope>
    <source>
        <strain evidence="2 3">F0438</strain>
    </source>
</reference>
<evidence type="ECO:0000313" key="2">
    <source>
        <dbReference type="EMBL" id="EHO67970.1"/>
    </source>
</evidence>
<name>H1Q449_9BACT</name>
<keyword evidence="3" id="KW-1185">Reference proteome</keyword>
<dbReference type="InterPro" id="IPR021729">
    <property type="entry name" value="DUF3298"/>
</dbReference>
<sequence>MLQKILATFLSFFIALILLGCTGKKSSKKLTVPVGQAVADTLVKLDDTTACHVHVEFAYLKGEKYGTVNDSLLRMGLLQPDYFSISNERLVPEKAVREFVRRYIAEYRDMARLIRETEKGLSKLNWNLDIHTQFIPGKGNGIVCLSSIRLENSGVGPLTYVIARNFDPETGKLITLQNEFGNDYKKRLGEKIAEKLEDMDATTAFGGVKAYPTENFILTDDSLTFIYTPGELDSKERRITIEY</sequence>
<dbReference type="Pfam" id="PF11738">
    <property type="entry name" value="DUF3298"/>
    <property type="match status" value="1"/>
</dbReference>
<dbReference type="STRING" id="883158.HMPREF9140_01687"/>
<dbReference type="PROSITE" id="PS51257">
    <property type="entry name" value="PROKAR_LIPOPROTEIN"/>
    <property type="match status" value="1"/>
</dbReference>
<accession>H1Q449</accession>
<dbReference type="HOGENOM" id="CLU_1265993_0_0_10"/>
<feature type="domain" description="DUF3298" evidence="1">
    <location>
        <begin position="182"/>
        <end position="232"/>
    </location>
</feature>
<dbReference type="PATRIC" id="fig|883158.3.peg.1690"/>
<organism evidence="2 3">
    <name type="scientific">Prevotella micans F0438</name>
    <dbReference type="NCBI Taxonomy" id="883158"/>
    <lineage>
        <taxon>Bacteria</taxon>
        <taxon>Pseudomonadati</taxon>
        <taxon>Bacteroidota</taxon>
        <taxon>Bacteroidia</taxon>
        <taxon>Bacteroidales</taxon>
        <taxon>Prevotellaceae</taxon>
        <taxon>Prevotella</taxon>
    </lineage>
</organism>
<dbReference type="Gene3D" id="3.30.565.40">
    <property type="entry name" value="Fervidobacterium nodosum Rt17-B1 like"/>
    <property type="match status" value="1"/>
</dbReference>
<gene>
    <name evidence="2" type="ORF">HMPREF9140_01687</name>
</gene>
<dbReference type="Proteomes" id="UP000016023">
    <property type="component" value="Unassembled WGS sequence"/>
</dbReference>
<dbReference type="EMBL" id="AGWK01000044">
    <property type="protein sequence ID" value="EHO67970.1"/>
    <property type="molecule type" value="Genomic_DNA"/>
</dbReference>
<proteinExistence type="predicted"/>
<dbReference type="AlphaFoldDB" id="H1Q449"/>
<comment type="caution">
    <text evidence="2">The sequence shown here is derived from an EMBL/GenBank/DDBJ whole genome shotgun (WGS) entry which is preliminary data.</text>
</comment>
<protein>
    <recommendedName>
        <fullName evidence="1">DUF3298 domain-containing protein</fullName>
    </recommendedName>
</protein>
<evidence type="ECO:0000259" key="1">
    <source>
        <dbReference type="Pfam" id="PF11738"/>
    </source>
</evidence>